<dbReference type="InterPro" id="IPR032710">
    <property type="entry name" value="NTF2-like_dom_sf"/>
</dbReference>
<sequence>MGHAIIQRLRRRAILLLTLVFLGGAYTVYADWRDRTPEAALMQIAHAVRTEDRQLFDTYVDEDAVLETMYADTAALLADNIEVLHERHPSDWFFRHDSAFMRDYMAQHRAEHMDAARMALDFYFDAHRVPVTKEDGNARWISDEMRAFAAHYTMDMEPAVIAGDRALVLCRIHGDAAENGRLLPEGSVTMELVRQESGRWKLTRIMTDTARANGFYAFVDAAERYWELQGWD</sequence>
<organism evidence="1 2">
    <name type="scientific">Selenomonas dianae</name>
    <dbReference type="NCBI Taxonomy" id="135079"/>
    <lineage>
        <taxon>Bacteria</taxon>
        <taxon>Bacillati</taxon>
        <taxon>Bacillota</taxon>
        <taxon>Negativicutes</taxon>
        <taxon>Selenomonadales</taxon>
        <taxon>Selenomonadaceae</taxon>
        <taxon>Selenomonas</taxon>
    </lineage>
</organism>
<evidence type="ECO:0000313" key="1">
    <source>
        <dbReference type="EMBL" id="GAA0208195.1"/>
    </source>
</evidence>
<dbReference type="RefSeq" id="WP_304987145.1">
    <property type="nucleotide sequence ID" value="NZ_BAAACR010000005.1"/>
</dbReference>
<dbReference type="Gene3D" id="3.10.450.50">
    <property type="match status" value="1"/>
</dbReference>
<evidence type="ECO:0000313" key="2">
    <source>
        <dbReference type="Proteomes" id="UP001500399"/>
    </source>
</evidence>
<keyword evidence="2" id="KW-1185">Reference proteome</keyword>
<dbReference type="EMBL" id="BAAACR010000005">
    <property type="protein sequence ID" value="GAA0208195.1"/>
    <property type="molecule type" value="Genomic_DNA"/>
</dbReference>
<protein>
    <recommendedName>
        <fullName evidence="3">SnoaL-like domain-containing protein</fullName>
    </recommendedName>
</protein>
<proteinExistence type="predicted"/>
<dbReference type="Proteomes" id="UP001500399">
    <property type="component" value="Unassembled WGS sequence"/>
</dbReference>
<gene>
    <name evidence="1" type="ORF">GCM10008919_09450</name>
</gene>
<accession>A0ABN0T095</accession>
<dbReference type="SUPFAM" id="SSF54427">
    <property type="entry name" value="NTF2-like"/>
    <property type="match status" value="1"/>
</dbReference>
<reference evidence="1 2" key="1">
    <citation type="journal article" date="2019" name="Int. J. Syst. Evol. Microbiol.">
        <title>The Global Catalogue of Microorganisms (GCM) 10K type strain sequencing project: providing services to taxonomists for standard genome sequencing and annotation.</title>
        <authorList>
            <consortium name="The Broad Institute Genomics Platform"/>
            <consortium name="The Broad Institute Genome Sequencing Center for Infectious Disease"/>
            <person name="Wu L."/>
            <person name="Ma J."/>
        </authorList>
    </citation>
    <scope>NUCLEOTIDE SEQUENCE [LARGE SCALE GENOMIC DNA]</scope>
    <source>
        <strain evidence="1 2">JCM 8542</strain>
    </source>
</reference>
<comment type="caution">
    <text evidence="1">The sequence shown here is derived from an EMBL/GenBank/DDBJ whole genome shotgun (WGS) entry which is preliminary data.</text>
</comment>
<name>A0ABN0T095_9FIRM</name>
<evidence type="ECO:0008006" key="3">
    <source>
        <dbReference type="Google" id="ProtNLM"/>
    </source>
</evidence>